<accession>A0ABS8DIJ5</accession>
<gene>
    <name evidence="3" type="ORF">LIZ65_13240</name>
</gene>
<evidence type="ECO:0000313" key="3">
    <source>
        <dbReference type="EMBL" id="MCB7388250.1"/>
    </source>
</evidence>
<protein>
    <submittedName>
        <fullName evidence="3">SdpI family protein</fullName>
    </submittedName>
</protein>
<feature type="transmembrane region" description="Helical" evidence="1">
    <location>
        <begin position="51"/>
        <end position="72"/>
    </location>
</feature>
<evidence type="ECO:0000313" key="4">
    <source>
        <dbReference type="Proteomes" id="UP001299546"/>
    </source>
</evidence>
<keyword evidence="1" id="KW-0472">Membrane</keyword>
<feature type="transmembrane region" description="Helical" evidence="1">
    <location>
        <begin position="84"/>
        <end position="106"/>
    </location>
</feature>
<feature type="transmembrane region" description="Helical" evidence="1">
    <location>
        <begin position="186"/>
        <end position="205"/>
    </location>
</feature>
<feature type="domain" description="DUF1648" evidence="2">
    <location>
        <begin position="13"/>
        <end position="61"/>
    </location>
</feature>
<dbReference type="RefSeq" id="WP_066738476.1">
    <property type="nucleotide sequence ID" value="NZ_JAJCIQ010000009.1"/>
</dbReference>
<organism evidence="3 4">
    <name type="scientific">Bariatricus massiliensis</name>
    <dbReference type="NCBI Taxonomy" id="1745713"/>
    <lineage>
        <taxon>Bacteria</taxon>
        <taxon>Bacillati</taxon>
        <taxon>Bacillota</taxon>
        <taxon>Clostridia</taxon>
        <taxon>Lachnospirales</taxon>
        <taxon>Lachnospiraceae</taxon>
        <taxon>Bariatricus</taxon>
    </lineage>
</organism>
<dbReference type="PANTHER" id="PTHR37810:SF5">
    <property type="entry name" value="IMMUNITY PROTEIN SDPI"/>
    <property type="match status" value="1"/>
</dbReference>
<evidence type="ECO:0000256" key="1">
    <source>
        <dbReference type="SAM" id="Phobius"/>
    </source>
</evidence>
<feature type="transmembrane region" description="Helical" evidence="1">
    <location>
        <begin position="162"/>
        <end position="180"/>
    </location>
</feature>
<dbReference type="Pfam" id="PF07853">
    <property type="entry name" value="DUF1648"/>
    <property type="match status" value="1"/>
</dbReference>
<comment type="caution">
    <text evidence="3">The sequence shown here is derived from an EMBL/GenBank/DDBJ whole genome shotgun (WGS) entry which is preliminary data.</text>
</comment>
<dbReference type="Pfam" id="PF13630">
    <property type="entry name" value="SdpI"/>
    <property type="match status" value="1"/>
</dbReference>
<sequence length="209" mass="22940">MMKYKKTIILTSIIVVLPMIAGLILWKQLPDTMAVHFGTDNSPNGWSSKPFAVIGLPVLMLAVHLICVGITLNDPKRKNISEKMKGLIFWIVPVVSLICNISIYMAALGKKINIGMITGCAVGFVFVLVGNYMPKLKQNYTVGIKLPWTLSSEENWNKTHRLAGWLWILAGTALMAAGILDVGNAVIVIILAIMLIPAAYSFILYKKGI</sequence>
<dbReference type="InterPro" id="IPR026272">
    <property type="entry name" value="SdpI"/>
</dbReference>
<keyword evidence="1" id="KW-0812">Transmembrane</keyword>
<dbReference type="Proteomes" id="UP001299546">
    <property type="component" value="Unassembled WGS sequence"/>
</dbReference>
<dbReference type="PANTHER" id="PTHR37810">
    <property type="entry name" value="IMMUNITY PROTEIN SDPI"/>
    <property type="match status" value="1"/>
</dbReference>
<keyword evidence="1" id="KW-1133">Transmembrane helix</keyword>
<dbReference type="PIRSF" id="PIRSF038959">
    <property type="entry name" value="SdpI"/>
    <property type="match status" value="1"/>
</dbReference>
<evidence type="ECO:0000259" key="2">
    <source>
        <dbReference type="Pfam" id="PF07853"/>
    </source>
</evidence>
<proteinExistence type="predicted"/>
<dbReference type="EMBL" id="JAJCIS010000009">
    <property type="protein sequence ID" value="MCB7388250.1"/>
    <property type="molecule type" value="Genomic_DNA"/>
</dbReference>
<dbReference type="InterPro" id="IPR012867">
    <property type="entry name" value="DUF1648"/>
</dbReference>
<feature type="transmembrane region" description="Helical" evidence="1">
    <location>
        <begin position="112"/>
        <end position="133"/>
    </location>
</feature>
<reference evidence="3 4" key="1">
    <citation type="submission" date="2021-10" db="EMBL/GenBank/DDBJ databases">
        <title>Collection of gut derived symbiotic bacterial strains cultured from healthy donors.</title>
        <authorList>
            <person name="Lin H."/>
            <person name="Littmann E."/>
            <person name="Kohout C."/>
            <person name="Pamer E.G."/>
        </authorList>
    </citation>
    <scope>NUCLEOTIDE SEQUENCE [LARGE SCALE GENOMIC DNA]</scope>
    <source>
        <strain evidence="3 4">DFI.1.165</strain>
    </source>
</reference>
<name>A0ABS8DIJ5_9FIRM</name>
<feature type="transmembrane region" description="Helical" evidence="1">
    <location>
        <begin position="7"/>
        <end position="26"/>
    </location>
</feature>
<dbReference type="InterPro" id="IPR025962">
    <property type="entry name" value="SdpI/YhfL"/>
</dbReference>
<keyword evidence="4" id="KW-1185">Reference proteome</keyword>